<protein>
    <submittedName>
        <fullName evidence="2">Uncharacterized protein</fullName>
    </submittedName>
</protein>
<feature type="region of interest" description="Disordered" evidence="1">
    <location>
        <begin position="1"/>
        <end position="32"/>
    </location>
</feature>
<proteinExistence type="predicted"/>
<evidence type="ECO:0000313" key="2">
    <source>
        <dbReference type="EMBL" id="SVC59383.1"/>
    </source>
</evidence>
<accession>A0A382NDW1</accession>
<dbReference type="AlphaFoldDB" id="A0A382NDW1"/>
<evidence type="ECO:0000256" key="1">
    <source>
        <dbReference type="SAM" id="MobiDB-lite"/>
    </source>
</evidence>
<sequence length="32" mass="3523">MNTETLTALGAEVSKEQKERDSAQLAEFLKSP</sequence>
<name>A0A382NDW1_9ZZZZ</name>
<dbReference type="EMBL" id="UINC01099820">
    <property type="protein sequence ID" value="SVC59383.1"/>
    <property type="molecule type" value="Genomic_DNA"/>
</dbReference>
<reference evidence="2" key="1">
    <citation type="submission" date="2018-05" db="EMBL/GenBank/DDBJ databases">
        <authorList>
            <person name="Lanie J.A."/>
            <person name="Ng W.-L."/>
            <person name="Kazmierczak K.M."/>
            <person name="Andrzejewski T.M."/>
            <person name="Davidsen T.M."/>
            <person name="Wayne K.J."/>
            <person name="Tettelin H."/>
            <person name="Glass J.I."/>
            <person name="Rusch D."/>
            <person name="Podicherti R."/>
            <person name="Tsui H.-C.T."/>
            <person name="Winkler M.E."/>
        </authorList>
    </citation>
    <scope>NUCLEOTIDE SEQUENCE</scope>
</reference>
<organism evidence="2">
    <name type="scientific">marine metagenome</name>
    <dbReference type="NCBI Taxonomy" id="408172"/>
    <lineage>
        <taxon>unclassified sequences</taxon>
        <taxon>metagenomes</taxon>
        <taxon>ecological metagenomes</taxon>
    </lineage>
</organism>
<gene>
    <name evidence="2" type="ORF">METZ01_LOCUS312237</name>
</gene>
<feature type="compositionally biased region" description="Basic and acidic residues" evidence="1">
    <location>
        <begin position="13"/>
        <end position="22"/>
    </location>
</feature>